<dbReference type="EMBL" id="FMZF01000008">
    <property type="protein sequence ID" value="SDD47458.1"/>
    <property type="molecule type" value="Genomic_DNA"/>
</dbReference>
<proteinExistence type="predicted"/>
<evidence type="ECO:0000256" key="1">
    <source>
        <dbReference type="SAM" id="MobiDB-lite"/>
    </source>
</evidence>
<keyword evidence="2" id="KW-1133">Transmembrane helix</keyword>
<dbReference type="RefSeq" id="WP_091368751.1">
    <property type="nucleotide sequence ID" value="NZ_FMZF01000008.1"/>
</dbReference>
<name>A0A1G6V1N6_9ACTN</name>
<dbReference type="Proteomes" id="UP000199416">
    <property type="component" value="Unassembled WGS sequence"/>
</dbReference>
<dbReference type="STRING" id="1190417.SAMN05660690_4304"/>
<protein>
    <submittedName>
        <fullName evidence="3">Uncharacterized protein</fullName>
    </submittedName>
</protein>
<dbReference type="AlphaFoldDB" id="A0A1G6V1N6"/>
<feature type="region of interest" description="Disordered" evidence="1">
    <location>
        <begin position="71"/>
        <end position="94"/>
    </location>
</feature>
<dbReference type="OrthoDB" id="9854788at2"/>
<reference evidence="4" key="1">
    <citation type="submission" date="2016-10" db="EMBL/GenBank/DDBJ databases">
        <authorList>
            <person name="Varghese N."/>
            <person name="Submissions S."/>
        </authorList>
    </citation>
    <scope>NUCLEOTIDE SEQUENCE [LARGE SCALE GENOMIC DNA]</scope>
    <source>
        <strain evidence="4">DSM 45421</strain>
    </source>
</reference>
<organism evidence="3 4">
    <name type="scientific">Geodermatophilus telluris</name>
    <dbReference type="NCBI Taxonomy" id="1190417"/>
    <lineage>
        <taxon>Bacteria</taxon>
        <taxon>Bacillati</taxon>
        <taxon>Actinomycetota</taxon>
        <taxon>Actinomycetes</taxon>
        <taxon>Geodermatophilales</taxon>
        <taxon>Geodermatophilaceae</taxon>
        <taxon>Geodermatophilus</taxon>
    </lineage>
</organism>
<accession>A0A1G6V1N6</accession>
<keyword evidence="2" id="KW-0812">Transmembrane</keyword>
<evidence type="ECO:0000256" key="2">
    <source>
        <dbReference type="SAM" id="Phobius"/>
    </source>
</evidence>
<evidence type="ECO:0000313" key="4">
    <source>
        <dbReference type="Proteomes" id="UP000199416"/>
    </source>
</evidence>
<evidence type="ECO:0000313" key="3">
    <source>
        <dbReference type="EMBL" id="SDD47458.1"/>
    </source>
</evidence>
<sequence>MGGPLPLPHPGHRSPVSRVGRAVDRPLFWWSAGAVFLANAGLSVAEDRWALAVLHVLTCLWAVVAGVSAGRPAPGTPEPAGGDGGRGTPAQLSP</sequence>
<keyword evidence="4" id="KW-1185">Reference proteome</keyword>
<gene>
    <name evidence="3" type="ORF">SAMN05660690_4304</name>
</gene>
<keyword evidence="2" id="KW-0472">Membrane</keyword>
<feature type="transmembrane region" description="Helical" evidence="2">
    <location>
        <begin position="52"/>
        <end position="70"/>
    </location>
</feature>
<feature type="transmembrane region" description="Helical" evidence="2">
    <location>
        <begin position="27"/>
        <end position="45"/>
    </location>
</feature>